<dbReference type="RefSeq" id="XP_009027530.1">
    <property type="nucleotide sequence ID" value="XM_009029282.1"/>
</dbReference>
<dbReference type="AlphaFoldDB" id="T1FR10"/>
<dbReference type="InterPro" id="IPR019535">
    <property type="entry name" value="ICE2_C"/>
</dbReference>
<dbReference type="CTD" id="20211257"/>
<dbReference type="GeneID" id="20211257"/>
<dbReference type="GO" id="GO:0042796">
    <property type="term" value="P:snRNA transcription by RNA polymerase III"/>
    <property type="evidence" value="ECO:0000318"/>
    <property type="project" value="GO_Central"/>
</dbReference>
<evidence type="ECO:0000259" key="2">
    <source>
        <dbReference type="Pfam" id="PF10505"/>
    </source>
</evidence>
<dbReference type="PANTHER" id="PTHR14633:SF3">
    <property type="entry name" value="LITTLE ELONGATION COMPLEX SUBUNIT 2"/>
    <property type="match status" value="1"/>
</dbReference>
<feature type="compositionally biased region" description="Basic and acidic residues" evidence="1">
    <location>
        <begin position="342"/>
        <end position="365"/>
    </location>
</feature>
<evidence type="ECO:0000313" key="3">
    <source>
        <dbReference type="EMBL" id="ESN94468.1"/>
    </source>
</evidence>
<proteinExistence type="predicted"/>
<dbReference type="InParanoid" id="T1FR10"/>
<accession>T1FR10</accession>
<dbReference type="GO" id="GO:0045945">
    <property type="term" value="P:positive regulation of transcription by RNA polymerase III"/>
    <property type="evidence" value="ECO:0000318"/>
    <property type="project" value="GO_Central"/>
</dbReference>
<protein>
    <recommendedName>
        <fullName evidence="2">Little elongation complex subunit 2 C-terminal domain-containing protein</fullName>
    </recommendedName>
</protein>
<dbReference type="GO" id="GO:0008023">
    <property type="term" value="C:transcription elongation factor complex"/>
    <property type="evidence" value="ECO:0007669"/>
    <property type="project" value="InterPro"/>
</dbReference>
<keyword evidence="5" id="KW-1185">Reference proteome</keyword>
<feature type="region of interest" description="Disordered" evidence="1">
    <location>
        <begin position="315"/>
        <end position="371"/>
    </location>
</feature>
<evidence type="ECO:0000313" key="5">
    <source>
        <dbReference type="Proteomes" id="UP000015101"/>
    </source>
</evidence>
<dbReference type="OrthoDB" id="6288737at2759"/>
<dbReference type="Proteomes" id="UP000015101">
    <property type="component" value="Unassembled WGS sequence"/>
</dbReference>
<gene>
    <name evidence="4" type="primary">20211257</name>
    <name evidence="3" type="ORF">HELRODRAFT_189400</name>
</gene>
<dbReference type="EMBL" id="AMQM01001630">
    <property type="status" value="NOT_ANNOTATED_CDS"/>
    <property type="molecule type" value="Genomic_DNA"/>
</dbReference>
<reference evidence="5" key="1">
    <citation type="submission" date="2012-12" db="EMBL/GenBank/DDBJ databases">
        <authorList>
            <person name="Hellsten U."/>
            <person name="Grimwood J."/>
            <person name="Chapman J.A."/>
            <person name="Shapiro H."/>
            <person name="Aerts A."/>
            <person name="Otillar R.P."/>
            <person name="Terry A.Y."/>
            <person name="Boore J.L."/>
            <person name="Simakov O."/>
            <person name="Marletaz F."/>
            <person name="Cho S.-J."/>
            <person name="Edsinger-Gonzales E."/>
            <person name="Havlak P."/>
            <person name="Kuo D.-H."/>
            <person name="Larsson T."/>
            <person name="Lv J."/>
            <person name="Arendt D."/>
            <person name="Savage R."/>
            <person name="Osoegawa K."/>
            <person name="de Jong P."/>
            <person name="Lindberg D.R."/>
            <person name="Seaver E.C."/>
            <person name="Weisblat D.A."/>
            <person name="Putnam N.H."/>
            <person name="Grigoriev I.V."/>
            <person name="Rokhsar D.S."/>
        </authorList>
    </citation>
    <scope>NUCLEOTIDE SEQUENCE</scope>
</reference>
<feature type="domain" description="Little elongation complex subunit 2 C-terminal" evidence="2">
    <location>
        <begin position="535"/>
        <end position="644"/>
    </location>
</feature>
<dbReference type="EMBL" id="AMQM01001629">
    <property type="status" value="NOT_ANNOTATED_CDS"/>
    <property type="molecule type" value="Genomic_DNA"/>
</dbReference>
<feature type="compositionally biased region" description="Acidic residues" evidence="1">
    <location>
        <begin position="102"/>
        <end position="140"/>
    </location>
</feature>
<dbReference type="EMBL" id="KB097571">
    <property type="protein sequence ID" value="ESN94468.1"/>
    <property type="molecule type" value="Genomic_DNA"/>
</dbReference>
<dbReference type="STRING" id="6412.T1FR10"/>
<feature type="region of interest" description="Disordered" evidence="1">
    <location>
        <begin position="235"/>
        <end position="260"/>
    </location>
</feature>
<feature type="region of interest" description="Disordered" evidence="1">
    <location>
        <begin position="97"/>
        <end position="140"/>
    </location>
</feature>
<dbReference type="HOGENOM" id="CLU_380966_0_0_1"/>
<evidence type="ECO:0000256" key="1">
    <source>
        <dbReference type="SAM" id="MobiDB-lite"/>
    </source>
</evidence>
<dbReference type="PANTHER" id="PTHR14633">
    <property type="entry name" value="LITTLE ELONGATION COMPLEX SUBUNIT 2"/>
    <property type="match status" value="1"/>
</dbReference>
<dbReference type="GO" id="GO:0042795">
    <property type="term" value="P:snRNA transcription by RNA polymerase II"/>
    <property type="evidence" value="ECO:0000318"/>
    <property type="project" value="GO_Central"/>
</dbReference>
<reference evidence="3 5" key="2">
    <citation type="journal article" date="2013" name="Nature">
        <title>Insights into bilaterian evolution from three spiralian genomes.</title>
        <authorList>
            <person name="Simakov O."/>
            <person name="Marletaz F."/>
            <person name="Cho S.J."/>
            <person name="Edsinger-Gonzales E."/>
            <person name="Havlak P."/>
            <person name="Hellsten U."/>
            <person name="Kuo D.H."/>
            <person name="Larsson T."/>
            <person name="Lv J."/>
            <person name="Arendt D."/>
            <person name="Savage R."/>
            <person name="Osoegawa K."/>
            <person name="de Jong P."/>
            <person name="Grimwood J."/>
            <person name="Chapman J.A."/>
            <person name="Shapiro H."/>
            <person name="Aerts A."/>
            <person name="Otillar R.P."/>
            <person name="Terry A.Y."/>
            <person name="Boore J.L."/>
            <person name="Grigoriev I.V."/>
            <person name="Lindberg D.R."/>
            <person name="Seaver E.C."/>
            <person name="Weisblat D.A."/>
            <person name="Putnam N.H."/>
            <person name="Rokhsar D.S."/>
        </authorList>
    </citation>
    <scope>NUCLEOTIDE SEQUENCE</scope>
</reference>
<evidence type="ECO:0000313" key="4">
    <source>
        <dbReference type="EnsemblMetazoa" id="HelroP189400"/>
    </source>
</evidence>
<sequence length="727" mass="79567">MLLFCGGGAGARAWGGPATPGPPGGSAPASGGTKPGCTVIMDDPLPPTNMTPPQQSTCIHEFLMGEIIRQPTSLPSYHLGAAVAAAAGFADVITDRKKENSADEGDDDDGDNSSSDNDDDEASNDGINDDDDGHNDDDLFSDCSMDITELERGILLNASEDNITKNNFSEKFVKINENNDLEVDGDRKGLISSIHFENDEQLSDDLLSSANGIANEASEEEDDDEKLVIVTDNINSPPTNSRHVNDHVDSPSALVDGPSIDDDEIKKEQLIVGEEGNVTANQLLSTLPLSPIQSFDGNSDERGVDDVANHKKNVCEKQQEEEEEVVAAPNKRRSNRLAMKQKSVERRTSEVGSNDRKRKRSREEDNNVEACCNNSETSSLITKSFKASSPEPPTISLPLLKLSSSKTSSSLPASLSPSSSSLLLTSSPPTSLPLSILPPSSCSSSQIPSAANPHTPLMLSSSFSDVAPNERRQTFNHLCAADSRVSCNFLNINPNTSYKICNRLNKINCSILFNTSNNNIIINNTMNCKKSVGSDNVAYSYWNVNGCKVLIKHRYMANNYLSDSMTEVHVKMEYQSHHGREQMTISEMGRIWLALFTKPRIQNVLLARVDACSSKLLEIEKFSLNDINVNFNKSLNQLSAILEKCKRGTYNLHKAYHDTQHRNTMKPQDVVDKHWLSVTANVQSCKQSNKIPYTFDIREVTMALIEGYFGFIIGSQTATPDLRENVV</sequence>
<reference evidence="4" key="3">
    <citation type="submission" date="2015-06" db="UniProtKB">
        <authorList>
            <consortium name="EnsemblMetazoa"/>
        </authorList>
    </citation>
    <scope>IDENTIFICATION</scope>
</reference>
<dbReference type="EnsemblMetazoa" id="HelroT189400">
    <property type="protein sequence ID" value="HelroP189400"/>
    <property type="gene ID" value="HelroG189400"/>
</dbReference>
<organism evidence="4 5">
    <name type="scientific">Helobdella robusta</name>
    <name type="common">Californian leech</name>
    <dbReference type="NCBI Taxonomy" id="6412"/>
    <lineage>
        <taxon>Eukaryota</taxon>
        <taxon>Metazoa</taxon>
        <taxon>Spiralia</taxon>
        <taxon>Lophotrochozoa</taxon>
        <taxon>Annelida</taxon>
        <taxon>Clitellata</taxon>
        <taxon>Hirudinea</taxon>
        <taxon>Rhynchobdellida</taxon>
        <taxon>Glossiphoniidae</taxon>
        <taxon>Helobdella</taxon>
    </lineage>
</organism>
<dbReference type="Pfam" id="PF10505">
    <property type="entry name" value="NARG2_C"/>
    <property type="match status" value="1"/>
</dbReference>
<name>T1FR10_HELRO</name>
<dbReference type="KEGG" id="hro:HELRODRAFT_189400"/>